<dbReference type="Proteomes" id="UP001223390">
    <property type="component" value="Unassembled WGS sequence"/>
</dbReference>
<dbReference type="InterPro" id="IPR036513">
    <property type="entry name" value="STAS_dom_sf"/>
</dbReference>
<dbReference type="SUPFAM" id="SSF52091">
    <property type="entry name" value="SpoIIaa-like"/>
    <property type="match status" value="1"/>
</dbReference>
<dbReference type="Gene3D" id="3.30.750.24">
    <property type="entry name" value="STAS domain"/>
    <property type="match status" value="1"/>
</dbReference>
<dbReference type="Pfam" id="PF01740">
    <property type="entry name" value="STAS"/>
    <property type="match status" value="1"/>
</dbReference>
<evidence type="ECO:0000313" key="3">
    <source>
        <dbReference type="Proteomes" id="UP001223390"/>
    </source>
</evidence>
<proteinExistence type="predicted"/>
<evidence type="ECO:0000259" key="1">
    <source>
        <dbReference type="PROSITE" id="PS50801"/>
    </source>
</evidence>
<protein>
    <submittedName>
        <fullName evidence="2">STAS domain-containing protein</fullName>
    </submittedName>
</protein>
<dbReference type="RefSeq" id="WP_285343040.1">
    <property type="nucleotide sequence ID" value="NZ_JASITI010000017.1"/>
</dbReference>
<accession>A0ABT7GU70</accession>
<dbReference type="PROSITE" id="PS50801">
    <property type="entry name" value="STAS"/>
    <property type="match status" value="1"/>
</dbReference>
<comment type="caution">
    <text evidence="2">The sequence shown here is derived from an EMBL/GenBank/DDBJ whole genome shotgun (WGS) entry which is preliminary data.</text>
</comment>
<dbReference type="EMBL" id="JASITI010000017">
    <property type="protein sequence ID" value="MDK9497171.1"/>
    <property type="molecule type" value="Genomic_DNA"/>
</dbReference>
<evidence type="ECO:0000313" key="2">
    <source>
        <dbReference type="EMBL" id="MDK9497171.1"/>
    </source>
</evidence>
<keyword evidence="3" id="KW-1185">Reference proteome</keyword>
<reference evidence="2 3" key="1">
    <citation type="submission" date="2023-05" db="EMBL/GenBank/DDBJ databases">
        <title>Sequencing and Assembly of Streptomyces sp. NP73.</title>
        <authorList>
            <person name="Konwar A.N."/>
            <person name="Saikia K."/>
            <person name="Thakur D."/>
        </authorList>
    </citation>
    <scope>NUCLEOTIDE SEQUENCE [LARGE SCALE GENOMIC DNA]</scope>
    <source>
        <strain evidence="2 3">NP73</strain>
    </source>
</reference>
<dbReference type="CDD" id="cd07043">
    <property type="entry name" value="STAS_anti-anti-sigma_factors"/>
    <property type="match status" value="1"/>
</dbReference>
<feature type="domain" description="STAS" evidence="1">
    <location>
        <begin position="15"/>
        <end position="124"/>
    </location>
</feature>
<sequence length="126" mass="13013">MSTDPANLLLPAPDLKTDTVRVGSAVVCVLSGDVHLGTRAIGDEALRRALDLRPALLAVDLDAVELFTADGLNLLLAVREAAEERGVPFVLLSPGDAVREVLDVTGAAGAFEIHSTLGAAAARHVP</sequence>
<organism evidence="2 3">
    <name type="scientific">Streptomyces katrae</name>
    <dbReference type="NCBI Taxonomy" id="68223"/>
    <lineage>
        <taxon>Bacteria</taxon>
        <taxon>Bacillati</taxon>
        <taxon>Actinomycetota</taxon>
        <taxon>Actinomycetes</taxon>
        <taxon>Kitasatosporales</taxon>
        <taxon>Streptomycetaceae</taxon>
        <taxon>Streptomyces</taxon>
    </lineage>
</organism>
<name>A0ABT7GU70_9ACTN</name>
<gene>
    <name evidence="2" type="ORF">QEZ40_001826</name>
</gene>
<dbReference type="InterPro" id="IPR002645">
    <property type="entry name" value="STAS_dom"/>
</dbReference>